<dbReference type="PROSITE" id="PS51819">
    <property type="entry name" value="VOC"/>
    <property type="match status" value="1"/>
</dbReference>
<dbReference type="InterPro" id="IPR004360">
    <property type="entry name" value="Glyas_Fos-R_dOase_dom"/>
</dbReference>
<dbReference type="SUPFAM" id="SSF54593">
    <property type="entry name" value="Glyoxalase/Bleomycin resistance protein/Dihydroxybiphenyl dioxygenase"/>
    <property type="match status" value="1"/>
</dbReference>
<keyword evidence="1" id="KW-0175">Coiled coil</keyword>
<organism evidence="4">
    <name type="scientific">Fagus sylvatica</name>
    <name type="common">Beechnut</name>
    <dbReference type="NCBI Taxonomy" id="28930"/>
    <lineage>
        <taxon>Eukaryota</taxon>
        <taxon>Viridiplantae</taxon>
        <taxon>Streptophyta</taxon>
        <taxon>Embryophyta</taxon>
        <taxon>Tracheophyta</taxon>
        <taxon>Spermatophyta</taxon>
        <taxon>Magnoliopsida</taxon>
        <taxon>eudicotyledons</taxon>
        <taxon>Gunneridae</taxon>
        <taxon>Pentapetalae</taxon>
        <taxon>rosids</taxon>
        <taxon>fabids</taxon>
        <taxon>Fagales</taxon>
        <taxon>Fagaceae</taxon>
        <taxon>Fagus</taxon>
    </lineage>
</organism>
<dbReference type="PANTHER" id="PTHR46142">
    <property type="match status" value="1"/>
</dbReference>
<dbReference type="AlphaFoldDB" id="A0A2N9IZ78"/>
<dbReference type="InterPro" id="IPR037523">
    <property type="entry name" value="VOC_core"/>
</dbReference>
<proteinExistence type="predicted"/>
<gene>
    <name evidence="4" type="ORF">FSB_LOCUS58084</name>
</gene>
<evidence type="ECO:0000256" key="1">
    <source>
        <dbReference type="SAM" id="Coils"/>
    </source>
</evidence>
<evidence type="ECO:0000256" key="2">
    <source>
        <dbReference type="SAM" id="MobiDB-lite"/>
    </source>
</evidence>
<evidence type="ECO:0000313" key="4">
    <source>
        <dbReference type="EMBL" id="SPD30202.1"/>
    </source>
</evidence>
<accession>A0A2N9IZ78</accession>
<name>A0A2N9IZ78_FAGSY</name>
<feature type="region of interest" description="Disordered" evidence="2">
    <location>
        <begin position="1"/>
        <end position="37"/>
    </location>
</feature>
<dbReference type="Gene3D" id="3.10.180.10">
    <property type="entry name" value="2,3-Dihydroxybiphenyl 1,2-Dioxygenase, domain 1"/>
    <property type="match status" value="1"/>
</dbReference>
<feature type="coiled-coil region" evidence="1">
    <location>
        <begin position="112"/>
        <end position="139"/>
    </location>
</feature>
<sequence>MQEMGKREEANGEVQRDNEKVTTKKEEGKGNKEEHPLPLMALNHVSRLCRNVKESIDFYTKVLGFVLIERPHAFEFDGAWLFNYGVGIHLLQAKDEDRLPDPNHLDPMDNHISFQCENMEELEQKLKDLNIKYKKRTVKDEENRTTIDQLFFNDPDGYMIEICNCENLKLFPAGSLGKIKLPVDRHNPPVEMENGGNDEK</sequence>
<feature type="compositionally biased region" description="Basic and acidic residues" evidence="2">
    <location>
        <begin position="1"/>
        <end position="36"/>
    </location>
</feature>
<dbReference type="EMBL" id="OIVN01006305">
    <property type="protein sequence ID" value="SPD30202.1"/>
    <property type="molecule type" value="Genomic_DNA"/>
</dbReference>
<reference evidence="4" key="1">
    <citation type="submission" date="2018-02" db="EMBL/GenBank/DDBJ databases">
        <authorList>
            <person name="Cohen D.B."/>
            <person name="Kent A.D."/>
        </authorList>
    </citation>
    <scope>NUCLEOTIDE SEQUENCE</scope>
</reference>
<dbReference type="PANTHER" id="PTHR46142:SF8">
    <property type="entry name" value="EXPRESSED PROTEIN"/>
    <property type="match status" value="1"/>
</dbReference>
<feature type="domain" description="VOC" evidence="3">
    <location>
        <begin position="41"/>
        <end position="165"/>
    </location>
</feature>
<dbReference type="Pfam" id="PF00903">
    <property type="entry name" value="Glyoxalase"/>
    <property type="match status" value="1"/>
</dbReference>
<dbReference type="CDD" id="cd07245">
    <property type="entry name" value="VOC_like"/>
    <property type="match status" value="1"/>
</dbReference>
<dbReference type="InterPro" id="IPR029068">
    <property type="entry name" value="Glyas_Bleomycin-R_OHBP_Dase"/>
</dbReference>
<evidence type="ECO:0000259" key="3">
    <source>
        <dbReference type="PROSITE" id="PS51819"/>
    </source>
</evidence>
<protein>
    <recommendedName>
        <fullName evidence="3">VOC domain-containing protein</fullName>
    </recommendedName>
</protein>